<keyword evidence="11" id="KW-1185">Reference proteome</keyword>
<dbReference type="Proteomes" id="UP000278036">
    <property type="component" value="Unassembled WGS sequence"/>
</dbReference>
<protein>
    <submittedName>
        <fullName evidence="9">Cytochrome c oxidase subunit 3 family protein</fullName>
    </submittedName>
</protein>
<dbReference type="GO" id="GO:0005886">
    <property type="term" value="C:plasma membrane"/>
    <property type="evidence" value="ECO:0007669"/>
    <property type="project" value="UniProtKB-SubCell"/>
</dbReference>
<dbReference type="GO" id="GO:0019646">
    <property type="term" value="P:aerobic electron transport chain"/>
    <property type="evidence" value="ECO:0007669"/>
    <property type="project" value="InterPro"/>
</dbReference>
<dbReference type="InParanoid" id="A0A3A9J7V0"/>
<feature type="transmembrane region" description="Helical" evidence="7">
    <location>
        <begin position="94"/>
        <end position="112"/>
    </location>
</feature>
<dbReference type="OrthoDB" id="9810850at2"/>
<dbReference type="GO" id="GO:0004129">
    <property type="term" value="F:cytochrome-c oxidase activity"/>
    <property type="evidence" value="ECO:0007669"/>
    <property type="project" value="InterPro"/>
</dbReference>
<dbReference type="InterPro" id="IPR035973">
    <property type="entry name" value="Cyt_c_oxidase_su3-like_sf"/>
</dbReference>
<dbReference type="SUPFAM" id="SSF81452">
    <property type="entry name" value="Cytochrome c oxidase subunit III-like"/>
    <property type="match status" value="1"/>
</dbReference>
<dbReference type="InterPro" id="IPR013833">
    <property type="entry name" value="Cyt_c_oxidase_su3_a-hlx"/>
</dbReference>
<evidence type="ECO:0000256" key="1">
    <source>
        <dbReference type="ARBA" id="ARBA00004141"/>
    </source>
</evidence>
<evidence type="ECO:0000256" key="7">
    <source>
        <dbReference type="SAM" id="Phobius"/>
    </source>
</evidence>
<feature type="domain" description="Heme-copper oxidase subunit III family profile" evidence="8">
    <location>
        <begin position="1"/>
        <end position="208"/>
    </location>
</feature>
<evidence type="ECO:0000256" key="2">
    <source>
        <dbReference type="ARBA" id="ARBA00010581"/>
    </source>
</evidence>
<evidence type="ECO:0000259" key="8">
    <source>
        <dbReference type="PROSITE" id="PS50253"/>
    </source>
</evidence>
<name>A0A3A9J7V0_9PROT</name>
<dbReference type="PROSITE" id="PS50253">
    <property type="entry name" value="COX3"/>
    <property type="match status" value="1"/>
</dbReference>
<dbReference type="Gene3D" id="1.20.120.80">
    <property type="entry name" value="Cytochrome c oxidase, subunit III, four-helix bundle"/>
    <property type="match status" value="1"/>
</dbReference>
<organism evidence="9 12">
    <name type="scientific">Teichococcus wenyumeiae</name>
    <dbReference type="NCBI Taxonomy" id="2478470"/>
    <lineage>
        <taxon>Bacteria</taxon>
        <taxon>Pseudomonadati</taxon>
        <taxon>Pseudomonadota</taxon>
        <taxon>Alphaproteobacteria</taxon>
        <taxon>Acetobacterales</taxon>
        <taxon>Roseomonadaceae</taxon>
        <taxon>Roseomonas</taxon>
    </lineage>
</organism>
<proteinExistence type="inferred from homology"/>
<keyword evidence="4 7" id="KW-1133">Transmembrane helix</keyword>
<comment type="similarity">
    <text evidence="2 6">Belongs to the cytochrome c oxidase subunit 3 family.</text>
</comment>
<evidence type="ECO:0000256" key="4">
    <source>
        <dbReference type="ARBA" id="ARBA00022989"/>
    </source>
</evidence>
<evidence type="ECO:0000256" key="3">
    <source>
        <dbReference type="ARBA" id="ARBA00022692"/>
    </source>
</evidence>
<evidence type="ECO:0000313" key="10">
    <source>
        <dbReference type="EMBL" id="RMI24548.1"/>
    </source>
</evidence>
<evidence type="ECO:0000313" key="12">
    <source>
        <dbReference type="Proteomes" id="UP000278036"/>
    </source>
</evidence>
<dbReference type="Pfam" id="PF00510">
    <property type="entry name" value="COX3"/>
    <property type="match status" value="1"/>
</dbReference>
<dbReference type="EMBL" id="RFLX01000008">
    <property type="protein sequence ID" value="RMI24548.1"/>
    <property type="molecule type" value="Genomic_DNA"/>
</dbReference>
<dbReference type="InterPro" id="IPR000298">
    <property type="entry name" value="Cyt_c_oxidase-like_su3"/>
</dbReference>
<feature type="transmembrane region" description="Helical" evidence="7">
    <location>
        <begin position="187"/>
        <end position="205"/>
    </location>
</feature>
<dbReference type="AlphaFoldDB" id="A0A3A9J7V0"/>
<keyword evidence="5 7" id="KW-0472">Membrane</keyword>
<feature type="transmembrane region" description="Helical" evidence="7">
    <location>
        <begin position="63"/>
        <end position="82"/>
    </location>
</feature>
<dbReference type="Proteomes" id="UP000274097">
    <property type="component" value="Unassembled WGS sequence"/>
</dbReference>
<dbReference type="RefSeq" id="WP_120639113.1">
    <property type="nucleotide sequence ID" value="NZ_RAQU01000092.1"/>
</dbReference>
<evidence type="ECO:0000256" key="5">
    <source>
        <dbReference type="ARBA" id="ARBA00023136"/>
    </source>
</evidence>
<feature type="transmembrane region" description="Helical" evidence="7">
    <location>
        <begin position="21"/>
        <end position="43"/>
    </location>
</feature>
<evidence type="ECO:0000256" key="6">
    <source>
        <dbReference type="RuleBase" id="RU003376"/>
    </source>
</evidence>
<comment type="caution">
    <text evidence="9">The sequence shown here is derived from an EMBL/GenBank/DDBJ whole genome shotgun (WGS) entry which is preliminary data.</text>
</comment>
<sequence>MKPVPLLHEPWRSTQRQERAASFGMWIFLGSEALLFGGLLLAFAATRALHVEGFRAAGRATDVALGTANTLILLTSSLAVAIAVEAARAERRRLALGGLLAGLLLGLGFLVVKGFEWHSDIAKGLFPGGAALQGMPGATLSSSFYWLLTGLHGLHVLGGLTLLGWMGLQAWRRLRPLRSPGLEAAGLYWHLVDVVWVFLYPLLYLDGRA</sequence>
<dbReference type="InterPro" id="IPR024791">
    <property type="entry name" value="Cyt_c/ubiquinol_Oxase_su3"/>
</dbReference>
<accession>A0A3A9J7V0</accession>
<dbReference type="EMBL" id="RAQU01000092">
    <property type="protein sequence ID" value="RKK03327.1"/>
    <property type="molecule type" value="Genomic_DNA"/>
</dbReference>
<evidence type="ECO:0000313" key="9">
    <source>
        <dbReference type="EMBL" id="RKK03327.1"/>
    </source>
</evidence>
<comment type="subcellular location">
    <subcellularLocation>
        <location evidence="6">Cell membrane</location>
        <topology evidence="6">Multi-pass membrane protein</topology>
    </subcellularLocation>
    <subcellularLocation>
        <location evidence="1">Membrane</location>
        <topology evidence="1">Multi-pass membrane protein</topology>
    </subcellularLocation>
</comment>
<dbReference type="PANTHER" id="PTHR11403:SF6">
    <property type="entry name" value="NITRIC OXIDE REDUCTASE SUBUNIT E"/>
    <property type="match status" value="1"/>
</dbReference>
<evidence type="ECO:0000313" key="11">
    <source>
        <dbReference type="Proteomes" id="UP000274097"/>
    </source>
</evidence>
<keyword evidence="3 6" id="KW-0812">Transmembrane</keyword>
<dbReference type="PANTHER" id="PTHR11403">
    <property type="entry name" value="CYTOCHROME C OXIDASE SUBUNIT III"/>
    <property type="match status" value="1"/>
</dbReference>
<gene>
    <name evidence="9" type="ORF">D6Z83_15080</name>
    <name evidence="10" type="ORF">EBE87_12730</name>
</gene>
<reference evidence="9 12" key="1">
    <citation type="submission" date="2018-09" db="EMBL/GenBank/DDBJ databases">
        <title>Roseomonas sp. nov., isolated from feces of Tibetan antelopes in the Qinghai-Tibet plateau, China.</title>
        <authorList>
            <person name="Tian Z."/>
        </authorList>
    </citation>
    <scope>NUCLEOTIDE SEQUENCE [LARGE SCALE GENOMIC DNA]</scope>
    <source>
        <strain evidence="10 11">Z23</strain>
        <strain evidence="9 12">Z24</strain>
    </source>
</reference>
<feature type="transmembrane region" description="Helical" evidence="7">
    <location>
        <begin position="144"/>
        <end position="166"/>
    </location>
</feature>